<dbReference type="InterPro" id="IPR000242">
    <property type="entry name" value="PTP_cat"/>
</dbReference>
<gene>
    <name evidence="5" type="primary">LOC140686299</name>
</gene>
<evidence type="ECO:0000256" key="1">
    <source>
        <dbReference type="ARBA" id="ARBA00004123"/>
    </source>
</evidence>
<feature type="domain" description="Tyrosine-protein phosphatase" evidence="3">
    <location>
        <begin position="1"/>
        <end position="64"/>
    </location>
</feature>
<evidence type="ECO:0000313" key="5">
    <source>
        <dbReference type="RefSeq" id="XP_072796119.1"/>
    </source>
</evidence>
<dbReference type="PANTHER" id="PTHR46900">
    <property type="entry name" value="TYROSINE-PROTEIN PHOSPHATASE NON-RECEPTOR TYPE 13"/>
    <property type="match status" value="1"/>
</dbReference>
<dbReference type="GeneID" id="140686299"/>
<name>A0ABM5BI87_VICPA</name>
<dbReference type="RefSeq" id="XP_072796119.1">
    <property type="nucleotide sequence ID" value="XM_072940018.1"/>
</dbReference>
<evidence type="ECO:0000259" key="3">
    <source>
        <dbReference type="Pfam" id="PF00102"/>
    </source>
</evidence>
<evidence type="ECO:0000313" key="4">
    <source>
        <dbReference type="Proteomes" id="UP001652581"/>
    </source>
</evidence>
<evidence type="ECO:0000256" key="2">
    <source>
        <dbReference type="ARBA" id="ARBA00023242"/>
    </source>
</evidence>
<sequence length="107" mass="12750">MVVENNSNVIAMITREVEDGVIKCHRYWPILMKKSLDLKSCHVFLESYQILQSFVVRIFQVVRKSFNIMNIVGQMREQRCGMIQTKEQYIFCYKIVHEVLHKLLTLK</sequence>
<dbReference type="Pfam" id="PF00102">
    <property type="entry name" value="Y_phosphatase"/>
    <property type="match status" value="1"/>
</dbReference>
<dbReference type="Gene3D" id="3.90.190.10">
    <property type="entry name" value="Protein tyrosine phosphatase superfamily"/>
    <property type="match status" value="2"/>
</dbReference>
<dbReference type="Proteomes" id="UP001652581">
    <property type="component" value="Chromosome 16"/>
</dbReference>
<dbReference type="SUPFAM" id="SSF52799">
    <property type="entry name" value="(Phosphotyrosine protein) phosphatases II"/>
    <property type="match status" value="1"/>
</dbReference>
<keyword evidence="4" id="KW-1185">Reference proteome</keyword>
<accession>A0ABM5BI87</accession>
<dbReference type="PRINTS" id="PR00700">
    <property type="entry name" value="PRTYPHPHTASE"/>
</dbReference>
<comment type="subcellular location">
    <subcellularLocation>
        <location evidence="1">Nucleus</location>
    </subcellularLocation>
</comment>
<dbReference type="InterPro" id="IPR052074">
    <property type="entry name" value="NonRcpt_TyrProt_Phosphatase"/>
</dbReference>
<organism evidence="4 5">
    <name type="scientific">Vicugna pacos</name>
    <name type="common">Alpaca</name>
    <name type="synonym">Lama pacos</name>
    <dbReference type="NCBI Taxonomy" id="30538"/>
    <lineage>
        <taxon>Eukaryota</taxon>
        <taxon>Metazoa</taxon>
        <taxon>Chordata</taxon>
        <taxon>Craniata</taxon>
        <taxon>Vertebrata</taxon>
        <taxon>Euteleostomi</taxon>
        <taxon>Mammalia</taxon>
        <taxon>Eutheria</taxon>
        <taxon>Laurasiatheria</taxon>
        <taxon>Artiodactyla</taxon>
        <taxon>Tylopoda</taxon>
        <taxon>Camelidae</taxon>
        <taxon>Vicugna</taxon>
    </lineage>
</organism>
<proteinExistence type="predicted"/>
<dbReference type="PANTHER" id="PTHR46900:SF4">
    <property type="entry name" value="FERM AND PDZ DOMAIN CONTAINING 2"/>
    <property type="match status" value="1"/>
</dbReference>
<keyword evidence="2" id="KW-0539">Nucleus</keyword>
<dbReference type="InterPro" id="IPR029021">
    <property type="entry name" value="Prot-tyrosine_phosphatase-like"/>
</dbReference>
<reference evidence="5" key="1">
    <citation type="submission" date="2025-08" db="UniProtKB">
        <authorList>
            <consortium name="RefSeq"/>
        </authorList>
    </citation>
    <scope>IDENTIFICATION</scope>
</reference>
<protein>
    <submittedName>
        <fullName evidence="5">Tyrosine-protein phosphatase non-receptor type 20-like isoform X2</fullName>
    </submittedName>
</protein>